<dbReference type="InterPro" id="IPR043145">
    <property type="entry name" value="Znf_ZZ_sf"/>
</dbReference>
<dbReference type="GO" id="GO:0023051">
    <property type="term" value="P:regulation of signaling"/>
    <property type="evidence" value="ECO:0007669"/>
    <property type="project" value="UniProtKB-ARBA"/>
</dbReference>
<reference evidence="13" key="2">
    <citation type="submission" date="2019-09" db="UniProtKB">
        <authorList>
            <consortium name="WormBaseParasite"/>
        </authorList>
    </citation>
    <scope>IDENTIFICATION</scope>
</reference>
<accession>A0A3P8ELW6</accession>
<dbReference type="InterPro" id="IPR050774">
    <property type="entry name" value="KCMF1/Dystrophin"/>
</dbReference>
<dbReference type="AlphaFoldDB" id="A0A183G657"/>
<accession>A0A183G657</accession>
<evidence type="ECO:0000256" key="8">
    <source>
        <dbReference type="PROSITE-ProRule" id="PRU00228"/>
    </source>
</evidence>
<dbReference type="InterPro" id="IPR008598">
    <property type="entry name" value="Di19_Zn-bd"/>
</dbReference>
<protein>
    <recommendedName>
        <fullName evidence="3">RING-type E3 ubiquitin transferase</fullName>
        <ecNumber evidence="3">2.3.2.27</ecNumber>
    </recommendedName>
</protein>
<evidence type="ECO:0000256" key="2">
    <source>
        <dbReference type="ARBA" id="ARBA00010938"/>
    </source>
</evidence>
<dbReference type="GO" id="GO:0099536">
    <property type="term" value="P:synaptic signaling"/>
    <property type="evidence" value="ECO:0007669"/>
    <property type="project" value="TreeGrafter"/>
</dbReference>
<dbReference type="PROSITE" id="PS01357">
    <property type="entry name" value="ZF_ZZ_1"/>
    <property type="match status" value="1"/>
</dbReference>
<comment type="catalytic activity">
    <reaction evidence="1">
        <text>S-ubiquitinyl-[E2 ubiquitin-conjugating enzyme]-L-cysteine + [acceptor protein]-L-lysine = [E2 ubiquitin-conjugating enzyme]-L-cysteine + N(6)-ubiquitinyl-[acceptor protein]-L-lysine.</text>
        <dbReference type="EC" id="2.3.2.27"/>
    </reaction>
</comment>
<dbReference type="GO" id="GO:0010646">
    <property type="term" value="P:regulation of cell communication"/>
    <property type="evidence" value="ECO:0007669"/>
    <property type="project" value="UniProtKB-ARBA"/>
</dbReference>
<dbReference type="EC" id="2.3.2.27" evidence="3"/>
<keyword evidence="6 8" id="KW-0863">Zinc-finger</keyword>
<evidence type="ECO:0000256" key="9">
    <source>
        <dbReference type="SAM" id="MobiDB-lite"/>
    </source>
</evidence>
<dbReference type="OrthoDB" id="7873042at2759"/>
<dbReference type="CDD" id="cd02338">
    <property type="entry name" value="ZZ_PCMF_like"/>
    <property type="match status" value="1"/>
</dbReference>
<dbReference type="GO" id="GO:0008270">
    <property type="term" value="F:zinc ion binding"/>
    <property type="evidence" value="ECO:0007669"/>
    <property type="project" value="UniProtKB-KW"/>
</dbReference>
<sequence>MVLTPYTGLLPGVSCDGCLSGNFSGNRYKCLRCYDFDLCQACYLSNRFRTEGNDTTHSEDHPVQMIMTQRDFDAVYEGDSSKNYDACRIASFTCPYCGSNGFSLRSFASHILSVHAEPPVPRVNICPMCIACPEFDANREIDNLKTHWTAFHAVLKRAPSRDLDESEDAPAAGVSGRDRERVKVDDGQESQSWFSMVYDVPPLSTFSMGSYWNDKRFLRQRKLHREMSMASGTECILEKADIALALFRMAWPNECVIVAKRCLGIRVAIDCQVGVPERRGEVECIVPDEESS</sequence>
<dbReference type="WBParaSite" id="HPBE_0001716101-mRNA-1">
    <property type="protein sequence ID" value="HPBE_0001716101-mRNA-1"/>
    <property type="gene ID" value="HPBE_0001716101"/>
</dbReference>
<organism evidence="12 13">
    <name type="scientific">Heligmosomoides polygyrus</name>
    <name type="common">Parasitic roundworm</name>
    <dbReference type="NCBI Taxonomy" id="6339"/>
    <lineage>
        <taxon>Eukaryota</taxon>
        <taxon>Metazoa</taxon>
        <taxon>Ecdysozoa</taxon>
        <taxon>Nematoda</taxon>
        <taxon>Chromadorea</taxon>
        <taxon>Rhabditida</taxon>
        <taxon>Rhabditina</taxon>
        <taxon>Rhabditomorpha</taxon>
        <taxon>Strongyloidea</taxon>
        <taxon>Heligmosomidae</taxon>
        <taxon>Heligmosomoides</taxon>
    </lineage>
</organism>
<comment type="similarity">
    <text evidence="2">Belongs to the KCMF1 family.</text>
</comment>
<reference evidence="11 12" key="1">
    <citation type="submission" date="2018-11" db="EMBL/GenBank/DDBJ databases">
        <authorList>
            <consortium name="Pathogen Informatics"/>
        </authorList>
    </citation>
    <scope>NUCLEOTIDE SEQUENCE [LARGE SCALE GENOMIC DNA]</scope>
</reference>
<feature type="region of interest" description="Disordered" evidence="9">
    <location>
        <begin position="162"/>
        <end position="182"/>
    </location>
</feature>
<evidence type="ECO:0000313" key="12">
    <source>
        <dbReference type="Proteomes" id="UP000050761"/>
    </source>
</evidence>
<dbReference type="Gene3D" id="3.30.60.90">
    <property type="match status" value="1"/>
</dbReference>
<evidence type="ECO:0000256" key="6">
    <source>
        <dbReference type="ARBA" id="ARBA00022771"/>
    </source>
</evidence>
<evidence type="ECO:0000256" key="3">
    <source>
        <dbReference type="ARBA" id="ARBA00012483"/>
    </source>
</evidence>
<feature type="domain" description="ZZ-type" evidence="10">
    <location>
        <begin position="10"/>
        <end position="71"/>
    </location>
</feature>
<keyword evidence="4" id="KW-0808">Transferase</keyword>
<evidence type="ECO:0000313" key="13">
    <source>
        <dbReference type="WBParaSite" id="HPBE_0001716101-mRNA-1"/>
    </source>
</evidence>
<dbReference type="Pfam" id="PF05605">
    <property type="entry name" value="zf-Di19"/>
    <property type="match status" value="1"/>
</dbReference>
<dbReference type="GO" id="GO:0045202">
    <property type="term" value="C:synapse"/>
    <property type="evidence" value="ECO:0007669"/>
    <property type="project" value="GOC"/>
</dbReference>
<gene>
    <name evidence="11" type="ORF">HPBE_LOCUS17160</name>
</gene>
<dbReference type="Pfam" id="PF00569">
    <property type="entry name" value="ZZ"/>
    <property type="match status" value="1"/>
</dbReference>
<evidence type="ECO:0000256" key="7">
    <source>
        <dbReference type="ARBA" id="ARBA00022833"/>
    </source>
</evidence>
<keyword evidence="7" id="KW-0862">Zinc</keyword>
<dbReference type="InterPro" id="IPR000433">
    <property type="entry name" value="Znf_ZZ"/>
</dbReference>
<evidence type="ECO:0000256" key="1">
    <source>
        <dbReference type="ARBA" id="ARBA00000900"/>
    </source>
</evidence>
<keyword evidence="5" id="KW-0479">Metal-binding</keyword>
<evidence type="ECO:0000313" key="11">
    <source>
        <dbReference type="EMBL" id="VDP08106.1"/>
    </source>
</evidence>
<proteinExistence type="inferred from homology"/>
<keyword evidence="12" id="KW-1185">Reference proteome</keyword>
<dbReference type="GO" id="GO:0005886">
    <property type="term" value="C:plasma membrane"/>
    <property type="evidence" value="ECO:0007669"/>
    <property type="project" value="TreeGrafter"/>
</dbReference>
<dbReference type="PANTHER" id="PTHR12268">
    <property type="entry name" value="E3 UBIQUITIN-PROTEIN LIGASE KCMF1"/>
    <property type="match status" value="1"/>
</dbReference>
<dbReference type="Proteomes" id="UP000050761">
    <property type="component" value="Unassembled WGS sequence"/>
</dbReference>
<name>A0A183G657_HELPZ</name>
<dbReference type="SUPFAM" id="SSF57850">
    <property type="entry name" value="RING/U-box"/>
    <property type="match status" value="1"/>
</dbReference>
<evidence type="ECO:0000259" key="10">
    <source>
        <dbReference type="PROSITE" id="PS50135"/>
    </source>
</evidence>
<evidence type="ECO:0000256" key="4">
    <source>
        <dbReference type="ARBA" id="ARBA00022679"/>
    </source>
</evidence>
<dbReference type="SMART" id="SM00291">
    <property type="entry name" value="ZnF_ZZ"/>
    <property type="match status" value="1"/>
</dbReference>
<dbReference type="PANTHER" id="PTHR12268:SF13">
    <property type="entry name" value="E3 UBIQUITIN-PROTEIN LIGASE KCMF1"/>
    <property type="match status" value="1"/>
</dbReference>
<evidence type="ECO:0000256" key="5">
    <source>
        <dbReference type="ARBA" id="ARBA00022723"/>
    </source>
</evidence>
<dbReference type="GO" id="GO:0061630">
    <property type="term" value="F:ubiquitin protein ligase activity"/>
    <property type="evidence" value="ECO:0007669"/>
    <property type="project" value="UniProtKB-EC"/>
</dbReference>
<dbReference type="PROSITE" id="PS50135">
    <property type="entry name" value="ZF_ZZ_2"/>
    <property type="match status" value="1"/>
</dbReference>
<dbReference type="EMBL" id="UZAH01029831">
    <property type="protein sequence ID" value="VDP08106.1"/>
    <property type="molecule type" value="Genomic_DNA"/>
</dbReference>